<sequence length="259" mass="28760">MAKQGRFASHLVFRLLFAGYFLLPYRTLSAAQVIDTIDALSRRIEERFPGSGLNRVSDQLSEVARRCAAESERLRDPVIPIRVSVYSIWALGGAALGWIALTLHYDAVEFEAAGLVQVLEPAMNIAVLVGLGVVTLGRLEERWKRARALDYLHELRSIAHVVDMHQLTKDPYRRLLPTTASSPDVSLQGPLLERYLDYCSEMLSLTAKLAALFAQSCRDPEVVAGAGDIEQLTTALSRKIWQKIMAFSRYENGGGNTTL</sequence>
<dbReference type="EMBL" id="JBHPON010000001">
    <property type="protein sequence ID" value="MFC6034665.1"/>
    <property type="molecule type" value="Genomic_DNA"/>
</dbReference>
<name>A0ABW1KTN1_9PROT</name>
<dbReference type="RefSeq" id="WP_379879995.1">
    <property type="nucleotide sequence ID" value="NZ_JBHPON010000001.1"/>
</dbReference>
<feature type="transmembrane region" description="Helical" evidence="1">
    <location>
        <begin position="121"/>
        <end position="139"/>
    </location>
</feature>
<gene>
    <name evidence="2" type="ORF">ACFMB1_03870</name>
</gene>
<reference evidence="2 3" key="1">
    <citation type="submission" date="2024-09" db="EMBL/GenBank/DDBJ databases">
        <authorList>
            <person name="Zhang Z.-H."/>
        </authorList>
    </citation>
    <scope>NUCLEOTIDE SEQUENCE [LARGE SCALE GENOMIC DNA]</scope>
    <source>
        <strain evidence="2 3">HHTR114</strain>
    </source>
</reference>
<protein>
    <submittedName>
        <fullName evidence="2">Uncharacterized protein</fullName>
    </submittedName>
</protein>
<evidence type="ECO:0000313" key="3">
    <source>
        <dbReference type="Proteomes" id="UP001596116"/>
    </source>
</evidence>
<comment type="caution">
    <text evidence="2">The sequence shown here is derived from an EMBL/GenBank/DDBJ whole genome shotgun (WGS) entry which is preliminary data.</text>
</comment>
<feature type="transmembrane region" description="Helical" evidence="1">
    <location>
        <begin position="83"/>
        <end position="101"/>
    </location>
</feature>
<dbReference type="Proteomes" id="UP001596116">
    <property type="component" value="Unassembled WGS sequence"/>
</dbReference>
<evidence type="ECO:0000256" key="1">
    <source>
        <dbReference type="SAM" id="Phobius"/>
    </source>
</evidence>
<proteinExistence type="predicted"/>
<keyword evidence="1" id="KW-0472">Membrane</keyword>
<evidence type="ECO:0000313" key="2">
    <source>
        <dbReference type="EMBL" id="MFC6034665.1"/>
    </source>
</evidence>
<accession>A0ABW1KTN1</accession>
<keyword evidence="3" id="KW-1185">Reference proteome</keyword>
<organism evidence="2 3">
    <name type="scientific">Hyphococcus aureus</name>
    <dbReference type="NCBI Taxonomy" id="2666033"/>
    <lineage>
        <taxon>Bacteria</taxon>
        <taxon>Pseudomonadati</taxon>
        <taxon>Pseudomonadota</taxon>
        <taxon>Alphaproteobacteria</taxon>
        <taxon>Parvularculales</taxon>
        <taxon>Parvularculaceae</taxon>
        <taxon>Hyphococcus</taxon>
    </lineage>
</organism>
<keyword evidence="1" id="KW-1133">Transmembrane helix</keyword>
<keyword evidence="1" id="KW-0812">Transmembrane</keyword>